<evidence type="ECO:0000256" key="9">
    <source>
        <dbReference type="ARBA" id="ARBA00022692"/>
    </source>
</evidence>
<dbReference type="Proteomes" id="UP000198418">
    <property type="component" value="Unassembled WGS sequence"/>
</dbReference>
<dbReference type="GO" id="GO:0016758">
    <property type="term" value="F:hexosyltransferase activity"/>
    <property type="evidence" value="ECO:0007669"/>
    <property type="project" value="TreeGrafter"/>
</dbReference>
<feature type="transmembrane region" description="Helical" evidence="12">
    <location>
        <begin position="405"/>
        <end position="423"/>
    </location>
</feature>
<dbReference type="Gene3D" id="3.90.550.10">
    <property type="entry name" value="Spore Coat Polysaccharide Biosynthesis Protein SpsA, Chain A"/>
    <property type="match status" value="1"/>
</dbReference>
<dbReference type="EMBL" id="FYDG01000004">
    <property type="protein sequence ID" value="SNB71837.1"/>
    <property type="molecule type" value="Genomic_DNA"/>
</dbReference>
<keyword evidence="10 12" id="KW-1133">Transmembrane helix</keyword>
<dbReference type="OrthoDB" id="9775281at2"/>
<evidence type="ECO:0000256" key="2">
    <source>
        <dbReference type="ARBA" id="ARBA00005001"/>
    </source>
</evidence>
<evidence type="ECO:0000256" key="1">
    <source>
        <dbReference type="ARBA" id="ARBA00004429"/>
    </source>
</evidence>
<evidence type="ECO:0000256" key="7">
    <source>
        <dbReference type="ARBA" id="ARBA00022676"/>
    </source>
</evidence>
<evidence type="ECO:0000256" key="11">
    <source>
        <dbReference type="ARBA" id="ARBA00023136"/>
    </source>
</evidence>
<dbReference type="NCBIfam" id="NF003958">
    <property type="entry name" value="PRK05454.2-1"/>
    <property type="match status" value="1"/>
</dbReference>
<keyword evidence="8 14" id="KW-0808">Transferase</keyword>
<protein>
    <recommendedName>
        <fullName evidence="4">Glucans biosynthesis glucosyltransferase H</fullName>
    </recommendedName>
</protein>
<evidence type="ECO:0000256" key="8">
    <source>
        <dbReference type="ARBA" id="ARBA00022679"/>
    </source>
</evidence>
<keyword evidence="9 12" id="KW-0812">Transmembrane</keyword>
<feature type="domain" description="Glycosyltransferase 2-like" evidence="13">
    <location>
        <begin position="208"/>
        <end position="396"/>
    </location>
</feature>
<name>A0A212RHH0_RHOAC</name>
<keyword evidence="7" id="KW-0328">Glycosyltransferase</keyword>
<dbReference type="SUPFAM" id="SSF53448">
    <property type="entry name" value="Nucleotide-diphospho-sugar transferases"/>
    <property type="match status" value="1"/>
</dbReference>
<evidence type="ECO:0000259" key="13">
    <source>
        <dbReference type="Pfam" id="PF13632"/>
    </source>
</evidence>
<feature type="transmembrane region" description="Helical" evidence="12">
    <location>
        <begin position="525"/>
        <end position="545"/>
    </location>
</feature>
<feature type="transmembrane region" description="Helical" evidence="12">
    <location>
        <begin position="51"/>
        <end position="81"/>
    </location>
</feature>
<comment type="similarity">
    <text evidence="3">Belongs to the glycosyltransferase 2 family. OpgH subfamily.</text>
</comment>
<dbReference type="PANTHER" id="PTHR43867">
    <property type="entry name" value="CELLULOSE SYNTHASE CATALYTIC SUBUNIT A [UDP-FORMING]"/>
    <property type="match status" value="1"/>
</dbReference>
<dbReference type="InterPro" id="IPR001173">
    <property type="entry name" value="Glyco_trans_2-like"/>
</dbReference>
<evidence type="ECO:0000256" key="6">
    <source>
        <dbReference type="ARBA" id="ARBA00022519"/>
    </source>
</evidence>
<feature type="transmembrane region" description="Helical" evidence="12">
    <location>
        <begin position="23"/>
        <end position="45"/>
    </location>
</feature>
<keyword evidence="11 12" id="KW-0472">Membrane</keyword>
<dbReference type="GO" id="GO:0005886">
    <property type="term" value="C:plasma membrane"/>
    <property type="evidence" value="ECO:0007669"/>
    <property type="project" value="UniProtKB-SubCell"/>
</dbReference>
<organism evidence="14 15">
    <name type="scientific">Rhodoblastus acidophilus</name>
    <name type="common">Rhodopseudomonas acidophila</name>
    <dbReference type="NCBI Taxonomy" id="1074"/>
    <lineage>
        <taxon>Bacteria</taxon>
        <taxon>Pseudomonadati</taxon>
        <taxon>Pseudomonadota</taxon>
        <taxon>Alphaproteobacteria</taxon>
        <taxon>Hyphomicrobiales</taxon>
        <taxon>Rhodoblastaceae</taxon>
        <taxon>Rhodoblastus</taxon>
    </lineage>
</organism>
<dbReference type="AlphaFoldDB" id="A0A212RHH0"/>
<evidence type="ECO:0000313" key="14">
    <source>
        <dbReference type="EMBL" id="SNB71837.1"/>
    </source>
</evidence>
<proteinExistence type="inferred from homology"/>
<evidence type="ECO:0000313" key="15">
    <source>
        <dbReference type="Proteomes" id="UP000198418"/>
    </source>
</evidence>
<sequence>MQGKAELTPAGIQSRAELRRRRFGVLLACLGLYASLLLWLCFLLAGNGFEAARVGLVICLAVAAPWTVLGAVNAGLGFWLLRAPGEMLRRAAPFALAGSAGRLRTRSAVLMTIRNEDSARAFARLRAVAASLDAQPDAAAFDFFILSDSDDPAIAAAERLEFAHWLSCAREPGRIHYRRRTENAGFKAGNIADFCARWGAGYEFMIPLDADSLMDGATIVKLVRIGEAWPRLGLIQTLVVGAPSRSAFARIFQFGMRAGMRAYTVGATWWAGDCAPFWGHNALVRVAPFARHCQLPPLKGGAAILSHDQIEAALLRRAGYETRMLPLESGSYEDNPPTLVDFVRREARWRRGNMQYVELLRLPGLAPMSRFHLLWAIGMYLRAPALAAALLLAALMVSHGGADSVSVPAAAGFVSIFLFLNLLPKLAGYLDTALTPGAVARQGGRLRFAASVGVESLASLVIGAATGFDVAVRMIAAPLLGRVEWGAQARDAHGVTVAAALRLFAPQLAFGGLLFGLTAAGSWRLALWTLPLTAAYALAPLFAVASASPRVGRLFVTARLCASAEESAPPTVLRALSPPEEAAPAGALAPYLRR</sequence>
<feature type="transmembrane region" description="Helical" evidence="12">
    <location>
        <begin position="499"/>
        <end position="519"/>
    </location>
</feature>
<evidence type="ECO:0000256" key="3">
    <source>
        <dbReference type="ARBA" id="ARBA00009337"/>
    </source>
</evidence>
<keyword evidence="15" id="KW-1185">Reference proteome</keyword>
<feature type="transmembrane region" description="Helical" evidence="12">
    <location>
        <begin position="373"/>
        <end position="399"/>
    </location>
</feature>
<dbReference type="RefSeq" id="WP_088520675.1">
    <property type="nucleotide sequence ID" value="NZ_FYDG01000004.1"/>
</dbReference>
<dbReference type="InterPro" id="IPR029044">
    <property type="entry name" value="Nucleotide-diphossugar_trans"/>
</dbReference>
<evidence type="ECO:0000256" key="5">
    <source>
        <dbReference type="ARBA" id="ARBA00022475"/>
    </source>
</evidence>
<reference evidence="15" key="1">
    <citation type="submission" date="2017-06" db="EMBL/GenBank/DDBJ databases">
        <authorList>
            <person name="Varghese N."/>
            <person name="Submissions S."/>
        </authorList>
    </citation>
    <scope>NUCLEOTIDE SEQUENCE [LARGE SCALE GENOMIC DNA]</scope>
    <source>
        <strain evidence="15">DSM 137</strain>
    </source>
</reference>
<accession>A0A212RHH0</accession>
<evidence type="ECO:0000256" key="12">
    <source>
        <dbReference type="SAM" id="Phobius"/>
    </source>
</evidence>
<comment type="pathway">
    <text evidence="2">Glycan metabolism; osmoregulated periplasmic glucan (OPG) biosynthesis.</text>
</comment>
<dbReference type="InterPro" id="IPR050321">
    <property type="entry name" value="Glycosyltr_2/OpgH_subfam"/>
</dbReference>
<dbReference type="NCBIfam" id="NF003962">
    <property type="entry name" value="PRK05454.2-5"/>
    <property type="match status" value="1"/>
</dbReference>
<dbReference type="Pfam" id="PF13632">
    <property type="entry name" value="Glyco_trans_2_3"/>
    <property type="match status" value="1"/>
</dbReference>
<evidence type="ECO:0000256" key="4">
    <source>
        <dbReference type="ARBA" id="ARBA00020585"/>
    </source>
</evidence>
<keyword evidence="5" id="KW-1003">Cell membrane</keyword>
<keyword evidence="6" id="KW-0997">Cell inner membrane</keyword>
<gene>
    <name evidence="14" type="ORF">SAMN06265338_104228</name>
</gene>
<comment type="subcellular location">
    <subcellularLocation>
        <location evidence="1">Cell inner membrane</location>
        <topology evidence="1">Multi-pass membrane protein</topology>
    </subcellularLocation>
</comment>
<dbReference type="PANTHER" id="PTHR43867:SF5">
    <property type="entry name" value="GLUCANS BIOSYNTHESIS GLUCOSYLTRANSFERASE H"/>
    <property type="match status" value="1"/>
</dbReference>
<evidence type="ECO:0000256" key="10">
    <source>
        <dbReference type="ARBA" id="ARBA00022989"/>
    </source>
</evidence>